<dbReference type="KEGG" id="pmj:P9211_09321"/>
<evidence type="ECO:0008006" key="3">
    <source>
        <dbReference type="Google" id="ProtNLM"/>
    </source>
</evidence>
<dbReference type="EMBL" id="CP000878">
    <property type="protein sequence ID" value="ABX08863.1"/>
    <property type="molecule type" value="Genomic_DNA"/>
</dbReference>
<dbReference type="Pfam" id="PF11237">
    <property type="entry name" value="DUF3038"/>
    <property type="match status" value="1"/>
</dbReference>
<organism evidence="1 2">
    <name type="scientific">Prochlorococcus marinus (strain MIT 9211)</name>
    <dbReference type="NCBI Taxonomy" id="93059"/>
    <lineage>
        <taxon>Bacteria</taxon>
        <taxon>Bacillati</taxon>
        <taxon>Cyanobacteriota</taxon>
        <taxon>Cyanophyceae</taxon>
        <taxon>Synechococcales</taxon>
        <taxon>Prochlorococcaceae</taxon>
        <taxon>Prochlorococcus</taxon>
    </lineage>
</organism>
<reference evidence="1 2" key="1">
    <citation type="journal article" date="2007" name="PLoS Genet.">
        <title>Patterns and implications of gene gain and loss in the evolution of Prochlorococcus.</title>
        <authorList>
            <person name="Kettler G.C."/>
            <person name="Martiny A.C."/>
            <person name="Huang K."/>
            <person name="Zucker J."/>
            <person name="Coleman M.L."/>
            <person name="Rodrigue S."/>
            <person name="Chen F."/>
            <person name="Lapidus A."/>
            <person name="Ferriera S."/>
            <person name="Johnson J."/>
            <person name="Steglich C."/>
            <person name="Church G.M."/>
            <person name="Richardson P."/>
            <person name="Chisholm S.W."/>
        </authorList>
    </citation>
    <scope>NUCLEOTIDE SEQUENCE [LARGE SCALE GENOMIC DNA]</scope>
    <source>
        <strain evidence="2">MIT 9211</strain>
    </source>
</reference>
<keyword evidence="2" id="KW-1185">Reference proteome</keyword>
<evidence type="ECO:0000313" key="2">
    <source>
        <dbReference type="Proteomes" id="UP000000788"/>
    </source>
</evidence>
<dbReference type="HOGENOM" id="CLU_104980_1_0_3"/>
<dbReference type="Proteomes" id="UP000000788">
    <property type="component" value="Chromosome"/>
</dbReference>
<sequence>MKVSSFFSSLGIPASKRPISRKGFERLDLLLLAIESIDINGPQLIISAANQLGLDRFFPNKVELWKFRCNNPMRRASKPSIQTQESAEALISLVSFISDYFYPKIRILLSSKEPEKINAQRWLSFKKRFNELIEERMNLGKGAVKKYLNTNDTEFYRDIIISLALSSGPGGINRLRASLLDNT</sequence>
<dbReference type="RefSeq" id="WP_012195484.1">
    <property type="nucleotide sequence ID" value="NC_009976.1"/>
</dbReference>
<name>A9BAK1_PROM4</name>
<dbReference type="OrthoDB" id="509618at2"/>
<accession>A9BAK1</accession>
<proteinExistence type="predicted"/>
<dbReference type="STRING" id="93059.P9211_09321"/>
<dbReference type="InterPro" id="IPR021399">
    <property type="entry name" value="DUF3038"/>
</dbReference>
<protein>
    <recommendedName>
        <fullName evidence="3">DUF3038 domain-containing protein</fullName>
    </recommendedName>
</protein>
<evidence type="ECO:0000313" key="1">
    <source>
        <dbReference type="EMBL" id="ABX08863.1"/>
    </source>
</evidence>
<gene>
    <name evidence="1" type="ordered locus">P9211_09321</name>
</gene>
<dbReference type="AlphaFoldDB" id="A9BAK1"/>
<dbReference type="eggNOG" id="ENOG5033PW2">
    <property type="taxonomic scope" value="Bacteria"/>
</dbReference>